<organism evidence="1 2">
    <name type="scientific">Alkalihalobacillus trypoxylicola</name>
    <dbReference type="NCBI Taxonomy" id="519424"/>
    <lineage>
        <taxon>Bacteria</taxon>
        <taxon>Bacillati</taxon>
        <taxon>Bacillota</taxon>
        <taxon>Bacilli</taxon>
        <taxon>Bacillales</taxon>
        <taxon>Bacillaceae</taxon>
        <taxon>Alkalihalobacillus</taxon>
    </lineage>
</organism>
<dbReference type="OrthoDB" id="2884213at2"/>
<dbReference type="AlphaFoldDB" id="A0A161P8E0"/>
<gene>
    <name evidence="1" type="ORF">AZF04_11490</name>
</gene>
<dbReference type="EMBL" id="LTAO01000037">
    <property type="protein sequence ID" value="KYG26958.1"/>
    <property type="molecule type" value="Genomic_DNA"/>
</dbReference>
<keyword evidence="2" id="KW-1185">Reference proteome</keyword>
<name>A0A161P8E0_9BACI</name>
<evidence type="ECO:0000313" key="1">
    <source>
        <dbReference type="EMBL" id="KYG26958.1"/>
    </source>
</evidence>
<dbReference type="Proteomes" id="UP000075806">
    <property type="component" value="Unassembled WGS sequence"/>
</dbReference>
<proteinExistence type="predicted"/>
<evidence type="ECO:0000313" key="2">
    <source>
        <dbReference type="Proteomes" id="UP000075806"/>
    </source>
</evidence>
<protein>
    <submittedName>
        <fullName evidence="1">Uncharacterized protein</fullName>
    </submittedName>
</protein>
<sequence length="98" mass="11639">MNLFKAHTVHPETDIPLVIYFNKRDGYMVFERDEEVITILKSVRLDLWENDSFLQNLENITKLCKTQFPVQNFDDVYEILSLMGISKSDVQFKQMILH</sequence>
<accession>A0A161P8E0</accession>
<dbReference type="STRING" id="519424.AZF04_11490"/>
<comment type="caution">
    <text evidence="1">The sequence shown here is derived from an EMBL/GenBank/DDBJ whole genome shotgun (WGS) entry which is preliminary data.</text>
</comment>
<reference evidence="1" key="1">
    <citation type="submission" date="2016-02" db="EMBL/GenBank/DDBJ databases">
        <title>Genome sequence of Bacillus trypoxylicola KCTC 13244(T).</title>
        <authorList>
            <person name="Jeong H."/>
            <person name="Park S.-H."/>
            <person name="Choi S.-K."/>
        </authorList>
    </citation>
    <scope>NUCLEOTIDE SEQUENCE [LARGE SCALE GENOMIC DNA]</scope>
    <source>
        <strain evidence="1">KCTC 13244</strain>
    </source>
</reference>
<dbReference type="RefSeq" id="WP_061949919.1">
    <property type="nucleotide sequence ID" value="NZ_LTAO01000037.1"/>
</dbReference>